<accession>A0ABZ2BGQ4</accession>
<dbReference type="Proteomes" id="UP001432360">
    <property type="component" value="Chromosome"/>
</dbReference>
<evidence type="ECO:0000313" key="3">
    <source>
        <dbReference type="Proteomes" id="UP001432360"/>
    </source>
</evidence>
<evidence type="ECO:0000256" key="1">
    <source>
        <dbReference type="SAM" id="Phobius"/>
    </source>
</evidence>
<sequence length="100" mass="11051">MRSQLRLIAVLIPLILIARYTLFEDADEFQKFYAALRTYVLPIVFLNLAVVAVMLGLALTNKINSGSRERVINVCFWGSSMVLAAAVAYAFAVVKLTVAL</sequence>
<evidence type="ECO:0000313" key="2">
    <source>
        <dbReference type="EMBL" id="WVT05546.1"/>
    </source>
</evidence>
<keyword evidence="3" id="KW-1185">Reference proteome</keyword>
<feature type="transmembrane region" description="Helical" evidence="1">
    <location>
        <begin position="39"/>
        <end position="59"/>
    </location>
</feature>
<protein>
    <recommendedName>
        <fullName evidence="4">Transmembrane protein</fullName>
    </recommendedName>
</protein>
<reference evidence="2" key="1">
    <citation type="submission" date="2023-08" db="EMBL/GenBank/DDBJ databases">
        <title>Complete genome sequence of Sinorhizobium chiapanecum ITTG S70 isolated from Acaciella angustissima nodules in Chiapas-Mexico.</title>
        <authorList>
            <person name="Rincon-Rosales R."/>
            <person name="Rogel M.A."/>
            <person name="Rincon-Medina C.I."/>
            <person name="Guerrero G."/>
            <person name="Manzano-Gomez L.A."/>
            <person name="Lopez-Lopez A."/>
            <person name="Rincon Molina F.A."/>
            <person name="Martinez-Romero E."/>
        </authorList>
    </citation>
    <scope>NUCLEOTIDE SEQUENCE</scope>
    <source>
        <strain evidence="2">ITTG S70</strain>
    </source>
</reference>
<organism evidence="2 3">
    <name type="scientific">Sinorhizobium chiapasense</name>
    <dbReference type="NCBI Taxonomy" id="501572"/>
    <lineage>
        <taxon>Bacteria</taxon>
        <taxon>Pseudomonadati</taxon>
        <taxon>Pseudomonadota</taxon>
        <taxon>Alphaproteobacteria</taxon>
        <taxon>Hyphomicrobiales</taxon>
        <taxon>Rhizobiaceae</taxon>
        <taxon>Sinorhizobium/Ensifer group</taxon>
        <taxon>Sinorhizobium</taxon>
    </lineage>
</organism>
<dbReference type="EMBL" id="CP133148">
    <property type="protein sequence ID" value="WVT05546.1"/>
    <property type="molecule type" value="Genomic_DNA"/>
</dbReference>
<proteinExistence type="predicted"/>
<name>A0ABZ2BGQ4_9HYPH</name>
<keyword evidence="1" id="KW-1133">Transmembrane helix</keyword>
<keyword evidence="1" id="KW-0812">Transmembrane</keyword>
<dbReference type="RefSeq" id="WP_331374622.1">
    <property type="nucleotide sequence ID" value="NZ_CP133148.1"/>
</dbReference>
<evidence type="ECO:0008006" key="4">
    <source>
        <dbReference type="Google" id="ProtNLM"/>
    </source>
</evidence>
<feature type="transmembrane region" description="Helical" evidence="1">
    <location>
        <begin position="71"/>
        <end position="94"/>
    </location>
</feature>
<gene>
    <name evidence="2" type="ORF">RB548_09200</name>
</gene>
<keyword evidence="1" id="KW-0472">Membrane</keyword>